<dbReference type="EMBL" id="PPTF01000073">
    <property type="protein sequence ID" value="POA97462.1"/>
    <property type="molecule type" value="Genomic_DNA"/>
</dbReference>
<sequence>MILFQLLLLSNTLCLTMSFDEVVLLEGHVMIWCMHILRNMGFHWKIHREIHLKVSRHQSLMLF</sequence>
<keyword evidence="2" id="KW-1185">Reference proteome</keyword>
<evidence type="ECO:0000313" key="1">
    <source>
        <dbReference type="EMBL" id="POA97462.1"/>
    </source>
</evidence>
<proteinExistence type="predicted"/>
<accession>A0A2K4MK92</accession>
<reference evidence="1 2" key="1">
    <citation type="submission" date="2018-01" db="EMBL/GenBank/DDBJ databases">
        <title>Genomic Sequence of Chromobacterium MWU13-2610 from wild cranberry bogs within the Cape Cod National Seashore.</title>
        <authorList>
            <person name="O'Hara-Hanley K."/>
            <person name="Soby S."/>
            <person name="Harrison A."/>
        </authorList>
    </citation>
    <scope>NUCLEOTIDE SEQUENCE [LARGE SCALE GENOMIC DNA]</scope>
    <source>
        <strain evidence="1 2">MWU13-2610</strain>
    </source>
</reference>
<organism evidence="1 2">
    <name type="scientific">Chromobacterium sinusclupearum</name>
    <dbReference type="NCBI Taxonomy" id="2077146"/>
    <lineage>
        <taxon>Bacteria</taxon>
        <taxon>Pseudomonadati</taxon>
        <taxon>Pseudomonadota</taxon>
        <taxon>Betaproteobacteria</taxon>
        <taxon>Neisseriales</taxon>
        <taxon>Chromobacteriaceae</taxon>
        <taxon>Chromobacterium</taxon>
    </lineage>
</organism>
<name>A0A2K4MK92_9NEIS</name>
<gene>
    <name evidence="1" type="ORF">C2134_16680</name>
</gene>
<comment type="caution">
    <text evidence="1">The sequence shown here is derived from an EMBL/GenBank/DDBJ whole genome shotgun (WGS) entry which is preliminary data.</text>
</comment>
<dbReference type="Proteomes" id="UP000236416">
    <property type="component" value="Unassembled WGS sequence"/>
</dbReference>
<evidence type="ECO:0000313" key="2">
    <source>
        <dbReference type="Proteomes" id="UP000236416"/>
    </source>
</evidence>
<dbReference type="AlphaFoldDB" id="A0A2K4MK92"/>
<protein>
    <submittedName>
        <fullName evidence="1">Uncharacterized protein</fullName>
    </submittedName>
</protein>